<evidence type="ECO:0000313" key="3">
    <source>
        <dbReference type="Proteomes" id="UP000777784"/>
    </source>
</evidence>
<gene>
    <name evidence="2" type="ORF">KJ970_18530</name>
</gene>
<dbReference type="Proteomes" id="UP000777784">
    <property type="component" value="Unassembled WGS sequence"/>
</dbReference>
<dbReference type="EMBL" id="JAHJDP010000105">
    <property type="protein sequence ID" value="MBU2692920.1"/>
    <property type="molecule type" value="Genomic_DNA"/>
</dbReference>
<protein>
    <submittedName>
        <fullName evidence="2">Uncharacterized protein</fullName>
    </submittedName>
</protein>
<evidence type="ECO:0000313" key="2">
    <source>
        <dbReference type="EMBL" id="MBU2692920.1"/>
    </source>
</evidence>
<name>A0A948W845_UNCEI</name>
<comment type="caution">
    <text evidence="2">The sequence shown here is derived from an EMBL/GenBank/DDBJ whole genome shotgun (WGS) entry which is preliminary data.</text>
</comment>
<feature type="region of interest" description="Disordered" evidence="1">
    <location>
        <begin position="1"/>
        <end position="23"/>
    </location>
</feature>
<organism evidence="2 3">
    <name type="scientific">Eiseniibacteriota bacterium</name>
    <dbReference type="NCBI Taxonomy" id="2212470"/>
    <lineage>
        <taxon>Bacteria</taxon>
        <taxon>Candidatus Eiseniibacteriota</taxon>
    </lineage>
</organism>
<dbReference type="AlphaFoldDB" id="A0A948W845"/>
<proteinExistence type="predicted"/>
<reference evidence="2" key="1">
    <citation type="submission" date="2021-05" db="EMBL/GenBank/DDBJ databases">
        <title>Energy efficiency and biological interactions define the core microbiome of deep oligotrophic groundwater.</title>
        <authorList>
            <person name="Mehrshad M."/>
            <person name="Lopez-Fernandez M."/>
            <person name="Bell E."/>
            <person name="Bernier-Latmani R."/>
            <person name="Bertilsson S."/>
            <person name="Dopson M."/>
        </authorList>
    </citation>
    <scope>NUCLEOTIDE SEQUENCE</scope>
    <source>
        <strain evidence="2">Modern_marine.mb.64</strain>
    </source>
</reference>
<accession>A0A948W845</accession>
<evidence type="ECO:0000256" key="1">
    <source>
        <dbReference type="SAM" id="MobiDB-lite"/>
    </source>
</evidence>
<sequence>MTDIKRKPSNLIQKPQEIPPDHPQSRFFFTKNLVATATALQTFGPLLIFKLYYSLQERACEQGGLDYLQVFEDTSNSEGPNLWFIEDAQAVTALLPEDY</sequence>